<evidence type="ECO:0000313" key="9">
    <source>
        <dbReference type="Proteomes" id="UP000002427"/>
    </source>
</evidence>
<organism evidence="8 9">
    <name type="scientific">Baumannia cicadellinicola subsp. Homalodisca coagulata</name>
    <dbReference type="NCBI Taxonomy" id="374463"/>
    <lineage>
        <taxon>Bacteria</taxon>
        <taxon>Pseudomonadati</taxon>
        <taxon>Pseudomonadota</taxon>
        <taxon>Gammaproteobacteria</taxon>
        <taxon>Candidatus Palibaumannia</taxon>
    </lineage>
</organism>
<dbReference type="Proteomes" id="UP000002427">
    <property type="component" value="Chromosome"/>
</dbReference>
<evidence type="ECO:0000256" key="6">
    <source>
        <dbReference type="ARBA" id="ARBA00023316"/>
    </source>
</evidence>
<dbReference type="AlphaFoldDB" id="Q1LTU3"/>
<proteinExistence type="inferred from homology"/>
<gene>
    <name evidence="7 8" type="primary">murI</name>
    <name evidence="8" type="ordered locus">BCI_0153</name>
</gene>
<evidence type="ECO:0000313" key="8">
    <source>
        <dbReference type="EMBL" id="ABF14110.1"/>
    </source>
</evidence>
<dbReference type="UniPathway" id="UPA00219"/>
<dbReference type="InterPro" id="IPR001920">
    <property type="entry name" value="Asp/Glu_race"/>
</dbReference>
<evidence type="ECO:0000256" key="4">
    <source>
        <dbReference type="ARBA" id="ARBA00022984"/>
    </source>
</evidence>
<dbReference type="HAMAP" id="MF_00258">
    <property type="entry name" value="Glu_racemase"/>
    <property type="match status" value="1"/>
</dbReference>
<dbReference type="PROSITE" id="PS00924">
    <property type="entry name" value="ASP_GLU_RACEMASE_2"/>
    <property type="match status" value="1"/>
</dbReference>
<keyword evidence="5 7" id="KW-0413">Isomerase</keyword>
<dbReference type="InterPro" id="IPR018187">
    <property type="entry name" value="Asp/Glu_racemase_AS_1"/>
</dbReference>
<dbReference type="HOGENOM" id="CLU_052344_2_0_6"/>
<dbReference type="EMBL" id="CP000238">
    <property type="protein sequence ID" value="ABF14110.1"/>
    <property type="molecule type" value="Genomic_DNA"/>
</dbReference>
<keyword evidence="4 7" id="KW-0573">Peptidoglycan synthesis</keyword>
<protein>
    <recommendedName>
        <fullName evidence="2 7">Glutamate racemase</fullName>
        <ecNumber evidence="2 7">5.1.1.3</ecNumber>
    </recommendedName>
</protein>
<feature type="binding site" evidence="7">
    <location>
        <begin position="194"/>
        <end position="195"/>
    </location>
    <ligand>
        <name>substrate</name>
    </ligand>
</feature>
<feature type="binding site" evidence="7">
    <location>
        <begin position="80"/>
        <end position="81"/>
    </location>
    <ligand>
        <name>substrate</name>
    </ligand>
</feature>
<keyword evidence="6 7" id="KW-0961">Cell wall biogenesis/degradation</keyword>
<comment type="catalytic activity">
    <reaction evidence="1 7">
        <text>L-glutamate = D-glutamate</text>
        <dbReference type="Rhea" id="RHEA:12813"/>
        <dbReference type="ChEBI" id="CHEBI:29985"/>
        <dbReference type="ChEBI" id="CHEBI:29986"/>
        <dbReference type="EC" id="5.1.1.3"/>
    </reaction>
</comment>
<feature type="binding site" evidence="7">
    <location>
        <begin position="47"/>
        <end position="48"/>
    </location>
    <ligand>
        <name>substrate</name>
    </ligand>
</feature>
<keyword evidence="3 7" id="KW-0133">Cell shape</keyword>
<dbReference type="NCBIfam" id="TIGR00067">
    <property type="entry name" value="glut_race"/>
    <property type="match status" value="1"/>
</dbReference>
<comment type="similarity">
    <text evidence="7">Belongs to the aspartate/glutamate racemases family.</text>
</comment>
<dbReference type="Pfam" id="PF01177">
    <property type="entry name" value="Asp_Glu_race"/>
    <property type="match status" value="1"/>
</dbReference>
<dbReference type="PANTHER" id="PTHR21198">
    <property type="entry name" value="GLUTAMATE RACEMASE"/>
    <property type="match status" value="1"/>
</dbReference>
<name>Q1LTU3_BAUCH</name>
<dbReference type="SUPFAM" id="SSF53681">
    <property type="entry name" value="Aspartate/glutamate racemase"/>
    <property type="match status" value="2"/>
</dbReference>
<evidence type="ECO:0000256" key="7">
    <source>
        <dbReference type="HAMAP-Rule" id="MF_00258"/>
    </source>
</evidence>
<reference evidence="8 9" key="1">
    <citation type="journal article" date="2006" name="PLoS Biol.">
        <title>Metabolic complementarity and genomics of the dual bacterial symbiosis of sharpshooters.</title>
        <authorList>
            <person name="Wu D."/>
            <person name="Daugherty S.C."/>
            <person name="Van Aken S.E."/>
            <person name="Pai G.H."/>
            <person name="Watkins K.L."/>
            <person name="Khouri H."/>
            <person name="Tallon L.J."/>
            <person name="Zaborsky J.M."/>
            <person name="Dunbar H.E."/>
            <person name="Tran P.L."/>
            <person name="Moran N.A."/>
            <person name="Eisen J.A."/>
        </authorList>
    </citation>
    <scope>NUCLEOTIDE SEQUENCE [LARGE SCALE GENOMIC DNA]</scope>
    <source>
        <strain evidence="8">Hc</strain>
    </source>
</reference>
<dbReference type="GO" id="GO:0008881">
    <property type="term" value="F:glutamate racemase activity"/>
    <property type="evidence" value="ECO:0007669"/>
    <property type="project" value="UniProtKB-UniRule"/>
</dbReference>
<dbReference type="OrthoDB" id="9801055at2"/>
<dbReference type="FunFam" id="3.40.50.1860:FF:000001">
    <property type="entry name" value="Glutamate racemase"/>
    <property type="match status" value="1"/>
</dbReference>
<dbReference type="PROSITE" id="PS00923">
    <property type="entry name" value="ASP_GLU_RACEMASE_1"/>
    <property type="match status" value="1"/>
</dbReference>
<evidence type="ECO:0000256" key="1">
    <source>
        <dbReference type="ARBA" id="ARBA00001602"/>
    </source>
</evidence>
<dbReference type="STRING" id="374463.BCI_0153"/>
<dbReference type="GO" id="GO:0009252">
    <property type="term" value="P:peptidoglycan biosynthetic process"/>
    <property type="evidence" value="ECO:0007669"/>
    <property type="project" value="UniProtKB-UniRule"/>
</dbReference>
<evidence type="ECO:0000256" key="5">
    <source>
        <dbReference type="ARBA" id="ARBA00023235"/>
    </source>
</evidence>
<dbReference type="InterPro" id="IPR033134">
    <property type="entry name" value="Asp/Glu_racemase_AS_2"/>
</dbReference>
<dbReference type="EC" id="5.1.1.3" evidence="2 7"/>
<dbReference type="PANTHER" id="PTHR21198:SF2">
    <property type="entry name" value="GLUTAMATE RACEMASE"/>
    <property type="match status" value="1"/>
</dbReference>
<evidence type="ECO:0000256" key="3">
    <source>
        <dbReference type="ARBA" id="ARBA00022960"/>
    </source>
</evidence>
<feature type="active site" description="Proton donor/acceptor" evidence="7">
    <location>
        <position position="79"/>
    </location>
</feature>
<comment type="function">
    <text evidence="7">Provides the (R)-glutamate required for cell wall biosynthesis.</text>
</comment>
<dbReference type="KEGG" id="bci:BCI_0153"/>
<dbReference type="GO" id="GO:0071555">
    <property type="term" value="P:cell wall organization"/>
    <property type="evidence" value="ECO:0007669"/>
    <property type="project" value="UniProtKB-KW"/>
</dbReference>
<sequence>MFLKKNKLPTILIVDSGVGGLSIFYQIKKIIPNANYLYVFDNEAFPYGEKTKRFIINRLIIIINAVRKLHYVDLIIIACNTASILALKALRQYFFYPIIGVLPAIKLATTITNSKVIGLLATTATINSKYITNSINNYKKSYKIISLKAPELVNLVEAKLHGEKISLLSLREILFPWLKTSQTYKLDTIILGCTHFPLIYEELKLILPTSIKIIDAHQTVANRVFLLSKKFINSNQSSIFTINKTYCPIINNKIKLLKPYLLQYGFNDIHKLIL</sequence>
<dbReference type="InterPro" id="IPR015942">
    <property type="entry name" value="Asp/Glu/hydantoin_racemase"/>
</dbReference>
<dbReference type="InterPro" id="IPR004391">
    <property type="entry name" value="Glu_race"/>
</dbReference>
<keyword evidence="9" id="KW-1185">Reference proteome</keyword>
<feature type="active site" description="Proton donor/acceptor" evidence="7">
    <location>
        <position position="193"/>
    </location>
</feature>
<accession>Q1LTU3</accession>
<evidence type="ECO:0000256" key="2">
    <source>
        <dbReference type="ARBA" id="ARBA00013090"/>
    </source>
</evidence>
<dbReference type="Gene3D" id="3.40.50.1860">
    <property type="match status" value="2"/>
</dbReference>
<comment type="pathway">
    <text evidence="7">Cell wall biogenesis; peptidoglycan biosynthesis.</text>
</comment>
<dbReference type="GO" id="GO:0008360">
    <property type="term" value="P:regulation of cell shape"/>
    <property type="evidence" value="ECO:0007669"/>
    <property type="project" value="UniProtKB-KW"/>
</dbReference>
<dbReference type="RefSeq" id="WP_011520354.1">
    <property type="nucleotide sequence ID" value="NC_007984.1"/>
</dbReference>
<feature type="binding site" evidence="7">
    <location>
        <begin position="15"/>
        <end position="16"/>
    </location>
    <ligand>
        <name>substrate</name>
    </ligand>
</feature>